<dbReference type="KEGG" id="hbs:IPV69_21060"/>
<evidence type="ECO:0000259" key="3">
    <source>
        <dbReference type="Pfam" id="PF13649"/>
    </source>
</evidence>
<feature type="chain" id="PRO_5034241210" evidence="2">
    <location>
        <begin position="32"/>
        <end position="271"/>
    </location>
</feature>
<dbReference type="EMBL" id="CP063458">
    <property type="protein sequence ID" value="QOV88698.1"/>
    <property type="molecule type" value="Genomic_DNA"/>
</dbReference>
<organism evidence="4 5">
    <name type="scientific">Humisphaera borealis</name>
    <dbReference type="NCBI Taxonomy" id="2807512"/>
    <lineage>
        <taxon>Bacteria</taxon>
        <taxon>Pseudomonadati</taxon>
        <taxon>Planctomycetota</taxon>
        <taxon>Phycisphaerae</taxon>
        <taxon>Tepidisphaerales</taxon>
        <taxon>Tepidisphaeraceae</taxon>
        <taxon>Humisphaera</taxon>
    </lineage>
</organism>
<dbReference type="CDD" id="cd02440">
    <property type="entry name" value="AdoMet_MTases"/>
    <property type="match status" value="1"/>
</dbReference>
<evidence type="ECO:0000256" key="2">
    <source>
        <dbReference type="SAM" id="SignalP"/>
    </source>
</evidence>
<evidence type="ECO:0000313" key="5">
    <source>
        <dbReference type="Proteomes" id="UP000593765"/>
    </source>
</evidence>
<name>A0A7M2WT65_9BACT</name>
<dbReference type="InterPro" id="IPR041698">
    <property type="entry name" value="Methyltransf_25"/>
</dbReference>
<dbReference type="Proteomes" id="UP000593765">
    <property type="component" value="Chromosome"/>
</dbReference>
<feature type="domain" description="Methyltransferase" evidence="3">
    <location>
        <begin position="104"/>
        <end position="199"/>
    </location>
</feature>
<feature type="signal peptide" evidence="2">
    <location>
        <begin position="1"/>
        <end position="31"/>
    </location>
</feature>
<reference evidence="4 5" key="1">
    <citation type="submission" date="2020-10" db="EMBL/GenBank/DDBJ databases">
        <title>Wide distribution of Phycisphaera-like planctomycetes from WD2101 soil group in peatlands and genome analysis of the first cultivated representative.</title>
        <authorList>
            <person name="Dedysh S.N."/>
            <person name="Beletsky A.V."/>
            <person name="Ivanova A."/>
            <person name="Kulichevskaya I.S."/>
            <person name="Suzina N.E."/>
            <person name="Philippov D.A."/>
            <person name="Rakitin A.L."/>
            <person name="Mardanov A.V."/>
            <person name="Ravin N.V."/>
        </authorList>
    </citation>
    <scope>NUCLEOTIDE SEQUENCE [LARGE SCALE GENOMIC DNA]</scope>
    <source>
        <strain evidence="4 5">M1803</strain>
    </source>
</reference>
<dbReference type="Gene3D" id="3.40.50.150">
    <property type="entry name" value="Vaccinia Virus protein VP39"/>
    <property type="match status" value="1"/>
</dbReference>
<accession>A0A7M2WT65</accession>
<dbReference type="PANTHER" id="PTHR43861">
    <property type="entry name" value="TRANS-ACONITATE 2-METHYLTRANSFERASE-RELATED"/>
    <property type="match status" value="1"/>
</dbReference>
<dbReference type="Pfam" id="PF13649">
    <property type="entry name" value="Methyltransf_25"/>
    <property type="match status" value="1"/>
</dbReference>
<evidence type="ECO:0000256" key="1">
    <source>
        <dbReference type="ARBA" id="ARBA00022679"/>
    </source>
</evidence>
<proteinExistence type="predicted"/>
<evidence type="ECO:0000313" key="4">
    <source>
        <dbReference type="EMBL" id="QOV88698.1"/>
    </source>
</evidence>
<keyword evidence="4" id="KW-0489">Methyltransferase</keyword>
<keyword evidence="2" id="KW-0732">Signal</keyword>
<sequence length="271" mass="29724">MPSKLHLSALRVCSIAAAVTSLWAGWIVAVAAEPAAPATRPATQPAYTTRKPSIDGIGKVYHGREIAKVMGHLGADWLERPEREKEERPRQAIELMNLKPTDVVADIGAGSGYFSFRIAEKVPQGRVLAVDIQPEMLAIIGKKSKEKGVKNVEPVLGAESDPKLPEGGVDVVLFVDAYHEFEYPQEMMVAIVKSLKPGGRVIQIEYRAEDPRVFIKPLHKMSEAQARLEMQSVGLRFVENVKGLPQQHLLVFEKPDPSRPTSKPAGDVPSK</sequence>
<dbReference type="InterPro" id="IPR029063">
    <property type="entry name" value="SAM-dependent_MTases_sf"/>
</dbReference>
<dbReference type="GO" id="GO:0032259">
    <property type="term" value="P:methylation"/>
    <property type="evidence" value="ECO:0007669"/>
    <property type="project" value="UniProtKB-KW"/>
</dbReference>
<dbReference type="GO" id="GO:0008168">
    <property type="term" value="F:methyltransferase activity"/>
    <property type="evidence" value="ECO:0007669"/>
    <property type="project" value="UniProtKB-KW"/>
</dbReference>
<keyword evidence="1" id="KW-0808">Transferase</keyword>
<dbReference type="SUPFAM" id="SSF53335">
    <property type="entry name" value="S-adenosyl-L-methionine-dependent methyltransferases"/>
    <property type="match status" value="1"/>
</dbReference>
<keyword evidence="5" id="KW-1185">Reference proteome</keyword>
<dbReference type="AlphaFoldDB" id="A0A7M2WT65"/>
<protein>
    <submittedName>
        <fullName evidence="4">Methyltransferase domain-containing protein</fullName>
    </submittedName>
</protein>
<gene>
    <name evidence="4" type="ORF">IPV69_21060</name>
</gene>